<keyword evidence="2" id="KW-0812">Transmembrane</keyword>
<dbReference type="STRING" id="282683.SAMN04488105_112167"/>
<keyword evidence="2" id="KW-1133">Transmembrane helix</keyword>
<dbReference type="Proteomes" id="UP000198994">
    <property type="component" value="Unassembled WGS sequence"/>
</dbReference>
<keyword evidence="2" id="KW-0472">Membrane</keyword>
<dbReference type="EMBL" id="FNAV01000012">
    <property type="protein sequence ID" value="SDF10726.1"/>
    <property type="molecule type" value="Genomic_DNA"/>
</dbReference>
<gene>
    <name evidence="3" type="ORF">SAMN04488105_112167</name>
</gene>
<evidence type="ECO:0000256" key="1">
    <source>
        <dbReference type="SAM" id="MobiDB-lite"/>
    </source>
</evidence>
<accession>A0A1G7IDX5</accession>
<evidence type="ECO:0008006" key="5">
    <source>
        <dbReference type="Google" id="ProtNLM"/>
    </source>
</evidence>
<organism evidence="3 4">
    <name type="scientific">Salipiger thiooxidans</name>
    <dbReference type="NCBI Taxonomy" id="282683"/>
    <lineage>
        <taxon>Bacteria</taxon>
        <taxon>Pseudomonadati</taxon>
        <taxon>Pseudomonadota</taxon>
        <taxon>Alphaproteobacteria</taxon>
        <taxon>Rhodobacterales</taxon>
        <taxon>Roseobacteraceae</taxon>
        <taxon>Salipiger</taxon>
    </lineage>
</organism>
<keyword evidence="4" id="KW-1185">Reference proteome</keyword>
<proteinExistence type="predicted"/>
<evidence type="ECO:0000256" key="2">
    <source>
        <dbReference type="SAM" id="Phobius"/>
    </source>
</evidence>
<name>A0A1G7IDX5_9RHOB</name>
<evidence type="ECO:0000313" key="3">
    <source>
        <dbReference type="EMBL" id="SDF10726.1"/>
    </source>
</evidence>
<protein>
    <recommendedName>
        <fullName evidence="5">Transmembrane protein (PGPGW)</fullName>
    </recommendedName>
</protein>
<feature type="transmembrane region" description="Helical" evidence="2">
    <location>
        <begin position="31"/>
        <end position="49"/>
    </location>
</feature>
<sequence length="103" mass="11363">MKLPGASSKGRSFRTRLRRMLVHVRRRVPPGLRLVLGLLLICGGILGFLPILGFWMIPLGFAVAMLDLVPLYRAGLRRAGIGAGSRPLPEEETDEPHPPSENR</sequence>
<feature type="region of interest" description="Disordered" evidence="1">
    <location>
        <begin position="81"/>
        <end position="103"/>
    </location>
</feature>
<evidence type="ECO:0000313" key="4">
    <source>
        <dbReference type="Proteomes" id="UP000198994"/>
    </source>
</evidence>
<reference evidence="4" key="1">
    <citation type="submission" date="2016-10" db="EMBL/GenBank/DDBJ databases">
        <authorList>
            <person name="Varghese N."/>
            <person name="Submissions S."/>
        </authorList>
    </citation>
    <scope>NUCLEOTIDE SEQUENCE [LARGE SCALE GENOMIC DNA]</scope>
    <source>
        <strain evidence="4">DSM 10146</strain>
    </source>
</reference>
<dbReference type="AlphaFoldDB" id="A0A1G7IDX5"/>